<dbReference type="AlphaFoldDB" id="A0A135HX51"/>
<feature type="domain" description="PD-(D/E)XK endonuclease-like" evidence="1">
    <location>
        <begin position="548"/>
        <end position="807"/>
    </location>
</feature>
<sequence length="856" mass="92330">MARLKAARAGVVGLQIMTLPQLAARLAGGFVRPAQREELEPVLADALAEGGFAELTPLQSLPGTVRALVRTFERLWSAGVDLASLSPEPRISDLALIDRRVRTRLGPGVLTPPDLVAAAKARVHLAADLLGPVAFEHIVWVAPVWRSLVAAVGGVTSMMKLPAEEVGGAPSAIAAWVCADPHSEVVEALRWARELIATGRAKPEEIAIATAAPGAWDESMQTLVASAELPVHFSHGTPILSTVDGQACAALAELLGQGLSQERVRRWLAHSAGRCAALAALPEHPLAGIQAQVHLNDLVHWRRALDLAQGQRTDGARPALSLLPALELTSRGWAAAEEAGQRLLPASAARVWSVALRAGPAEALAFSLAALRIPDGAEPGNSVVWCPAAHLAGAPRRFVRLIGLTAGGWPRGVSSDPLLPDHILSLDDDQAPTRPQLDRRSFASIVRHAENLSLSYSRRNGRGGLQTPSPLLPANLTPVRLARQRVPEHAFSEADRLAARPEEARQSPRIARAVGCWQARRSAEASAHDGIIQADHPVVIRALDQPQSATSLRRLLRDPQGFVWRYALGWREAVVTDQAFDLDPRAFGDLVHSLLQRTVNVLEQGSGFGRASADEVEAALDTARDAVLVEWPLERSAPPPLLWRYTLDHAWTVALRALQLDPSFEAGTRSWTEVRFGDPEGDAADPRAPWDPHEIVPVPGTPLTIRGAIDRLELDTGDRRARVTDYKTGAVPKTPQDLRLGGGAELQRVLYAVAVAHHRPETRIQARLVFLAEETPQPYPLRGEDLDQALAAATQHLNAGVALARAGTSLPGPTDPWEEWNELRIALPAIGEPFIRIKDAAFRRAFGDFAAVWRAR</sequence>
<accession>A0A135HX51</accession>
<gene>
    <name evidence="2" type="ORF">ATN84_07175</name>
</gene>
<dbReference type="EMBL" id="LNTU01000012">
    <property type="protein sequence ID" value="KXF77761.1"/>
    <property type="molecule type" value="Genomic_DNA"/>
</dbReference>
<reference evidence="2 3" key="1">
    <citation type="submission" date="2015-11" db="EMBL/GenBank/DDBJ databases">
        <title>Draft genome sequence of Paramesorhizobium deserti A-3-E, a strain highly resistant to diverse beta-lactam antibiotics.</title>
        <authorList>
            <person name="Lv R."/>
            <person name="Yang X."/>
            <person name="Fang N."/>
            <person name="Guo J."/>
            <person name="Luo X."/>
            <person name="Peng F."/>
            <person name="Yang R."/>
            <person name="Cui Y."/>
            <person name="Fang C."/>
            <person name="Song Y."/>
        </authorList>
    </citation>
    <scope>NUCLEOTIDE SEQUENCE [LARGE SCALE GENOMIC DNA]</scope>
    <source>
        <strain evidence="2 3">A-3-E</strain>
    </source>
</reference>
<comment type="caution">
    <text evidence="2">The sequence shown here is derived from an EMBL/GenBank/DDBJ whole genome shotgun (WGS) entry which is preliminary data.</text>
</comment>
<dbReference type="InterPro" id="IPR038726">
    <property type="entry name" value="PDDEXK_AddAB-type"/>
</dbReference>
<dbReference type="Pfam" id="PF12705">
    <property type="entry name" value="PDDEXK_1"/>
    <property type="match status" value="1"/>
</dbReference>
<dbReference type="InterPro" id="IPR011604">
    <property type="entry name" value="PDDEXK-like_dom_sf"/>
</dbReference>
<proteinExistence type="predicted"/>
<name>A0A135HX51_9HYPH</name>
<evidence type="ECO:0000259" key="1">
    <source>
        <dbReference type="Pfam" id="PF12705"/>
    </source>
</evidence>
<evidence type="ECO:0000313" key="2">
    <source>
        <dbReference type="EMBL" id="KXF77761.1"/>
    </source>
</evidence>
<dbReference type="SUPFAM" id="SSF52540">
    <property type="entry name" value="P-loop containing nucleoside triphosphate hydrolases"/>
    <property type="match status" value="1"/>
</dbReference>
<keyword evidence="3" id="KW-1185">Reference proteome</keyword>
<organism evidence="2 3">
    <name type="scientific">Paramesorhizobium deserti</name>
    <dbReference type="NCBI Taxonomy" id="1494590"/>
    <lineage>
        <taxon>Bacteria</taxon>
        <taxon>Pseudomonadati</taxon>
        <taxon>Pseudomonadota</taxon>
        <taxon>Alphaproteobacteria</taxon>
        <taxon>Hyphomicrobiales</taxon>
        <taxon>Phyllobacteriaceae</taxon>
        <taxon>Paramesorhizobium</taxon>
    </lineage>
</organism>
<protein>
    <recommendedName>
        <fullName evidence="1">PD-(D/E)XK endonuclease-like domain-containing protein</fullName>
    </recommendedName>
</protein>
<dbReference type="InterPro" id="IPR027417">
    <property type="entry name" value="P-loop_NTPase"/>
</dbReference>
<dbReference type="STRING" id="1494590.ATN84_07175"/>
<dbReference type="Proteomes" id="UP000070107">
    <property type="component" value="Unassembled WGS sequence"/>
</dbReference>
<dbReference type="Gene3D" id="3.90.320.10">
    <property type="match status" value="1"/>
</dbReference>
<evidence type="ECO:0000313" key="3">
    <source>
        <dbReference type="Proteomes" id="UP000070107"/>
    </source>
</evidence>